<feature type="region of interest" description="Disordered" evidence="1">
    <location>
        <begin position="436"/>
        <end position="458"/>
    </location>
</feature>
<evidence type="ECO:0000256" key="1">
    <source>
        <dbReference type="SAM" id="MobiDB-lite"/>
    </source>
</evidence>
<reference evidence="2 3" key="1">
    <citation type="submission" date="2016-07" db="EMBL/GenBank/DDBJ databases">
        <title>Pervasive Adenine N6-methylation of Active Genes in Fungi.</title>
        <authorList>
            <consortium name="DOE Joint Genome Institute"/>
            <person name="Mondo S.J."/>
            <person name="Dannebaum R.O."/>
            <person name="Kuo R.C."/>
            <person name="Labutti K."/>
            <person name="Haridas S."/>
            <person name="Kuo A."/>
            <person name="Salamov A."/>
            <person name="Ahrendt S.R."/>
            <person name="Lipzen A."/>
            <person name="Sullivan W."/>
            <person name="Andreopoulos W.B."/>
            <person name="Clum A."/>
            <person name="Lindquist E."/>
            <person name="Daum C."/>
            <person name="Ramamoorthy G.K."/>
            <person name="Gryganskyi A."/>
            <person name="Culley D."/>
            <person name="Magnuson J.K."/>
            <person name="James T.Y."/>
            <person name="O'Malley M.A."/>
            <person name="Stajich J.E."/>
            <person name="Spatafora J.W."/>
            <person name="Visel A."/>
            <person name="Grigoriev I.V."/>
        </authorList>
    </citation>
    <scope>NUCLEOTIDE SEQUENCE [LARGE SCALE GENOMIC DNA]</scope>
    <source>
        <strain evidence="2 3">CBS 115471</strain>
    </source>
</reference>
<organism evidence="2 3">
    <name type="scientific">Clohesyomyces aquaticus</name>
    <dbReference type="NCBI Taxonomy" id="1231657"/>
    <lineage>
        <taxon>Eukaryota</taxon>
        <taxon>Fungi</taxon>
        <taxon>Dikarya</taxon>
        <taxon>Ascomycota</taxon>
        <taxon>Pezizomycotina</taxon>
        <taxon>Dothideomycetes</taxon>
        <taxon>Pleosporomycetidae</taxon>
        <taxon>Pleosporales</taxon>
        <taxon>Lindgomycetaceae</taxon>
        <taxon>Clohesyomyces</taxon>
    </lineage>
</organism>
<dbReference type="STRING" id="1231657.A0A1Y1ZGJ0"/>
<dbReference type="OrthoDB" id="268428at2759"/>
<evidence type="ECO:0000313" key="2">
    <source>
        <dbReference type="EMBL" id="ORY09380.1"/>
    </source>
</evidence>
<feature type="region of interest" description="Disordered" evidence="1">
    <location>
        <begin position="478"/>
        <end position="507"/>
    </location>
</feature>
<feature type="compositionally biased region" description="Acidic residues" evidence="1">
    <location>
        <begin position="478"/>
        <end position="487"/>
    </location>
</feature>
<evidence type="ECO:0000313" key="3">
    <source>
        <dbReference type="Proteomes" id="UP000193144"/>
    </source>
</evidence>
<sequence>MDKSAPRAAQSGVKTYHNIVVDPAGDFVIRLNPSTQPLTESVNSAERARVFNFTTSRQVIAASSAYFSHVLGLQPESSIISMENNGLSRAFEIWLRALHNGVGSIPTSLQAARVEDVWNVLGVGWTYGFAPEHTDAIKPWFIAIYERKFGHGALSPMLARTMAFPCVMLDHAEGFMKLTKYLVYKTNGSMFMHNPSASYEDLTIKARLFDGPLTAARTSVQSVLEKELNFPLEKLHYATCPCRKETAFDYEDALLKIDCWPLEKALKQYPIEEVIGRLRKFEFVPKTTSCESKACLRDFKRSVNIAIDRAQQEFQGLCADCVKRSKPAAGRSPEAFLEKNSPYHGCWDMDCRYGHGRGTWFFSWMGPSSVRQQILYTAHREQLQAKGSHRPTRRPRRARTITIHTGNREGIETLEVPQTPFAPMTPPLATGNGEIPMNAPPTGLSDKENARDRETTYDSDEEFFEAEEGDFDIHADADADADADAEEVLPSLMQKLRRGLDDEDEEE</sequence>
<dbReference type="EMBL" id="MCFA01000087">
    <property type="protein sequence ID" value="ORY09380.1"/>
    <property type="molecule type" value="Genomic_DNA"/>
</dbReference>
<gene>
    <name evidence="2" type="ORF">BCR34DRAFT_589361</name>
</gene>
<accession>A0A1Y1ZGJ0</accession>
<name>A0A1Y1ZGJ0_9PLEO</name>
<keyword evidence="3" id="KW-1185">Reference proteome</keyword>
<protein>
    <recommendedName>
        <fullName evidence="4">BTB domain-containing protein</fullName>
    </recommendedName>
</protein>
<dbReference type="Proteomes" id="UP000193144">
    <property type="component" value="Unassembled WGS sequence"/>
</dbReference>
<feature type="compositionally biased region" description="Basic and acidic residues" evidence="1">
    <location>
        <begin position="445"/>
        <end position="456"/>
    </location>
</feature>
<evidence type="ECO:0008006" key="4">
    <source>
        <dbReference type="Google" id="ProtNLM"/>
    </source>
</evidence>
<comment type="caution">
    <text evidence="2">The sequence shown here is derived from an EMBL/GenBank/DDBJ whole genome shotgun (WGS) entry which is preliminary data.</text>
</comment>
<dbReference type="AlphaFoldDB" id="A0A1Y1ZGJ0"/>
<proteinExistence type="predicted"/>